<dbReference type="AlphaFoldDB" id="A0A4R7FP42"/>
<proteinExistence type="predicted"/>
<keyword evidence="1" id="KW-1133">Transmembrane helix</keyword>
<dbReference type="EMBL" id="SOAM01000001">
    <property type="protein sequence ID" value="TDS79497.1"/>
    <property type="molecule type" value="Genomic_DNA"/>
</dbReference>
<dbReference type="RefSeq" id="WP_133763735.1">
    <property type="nucleotide sequence ID" value="NZ_BAAARP010000001.1"/>
</dbReference>
<evidence type="ECO:0000256" key="1">
    <source>
        <dbReference type="SAM" id="Phobius"/>
    </source>
</evidence>
<feature type="transmembrane region" description="Helical" evidence="1">
    <location>
        <begin position="77"/>
        <end position="102"/>
    </location>
</feature>
<evidence type="ECO:0000313" key="3">
    <source>
        <dbReference type="Proteomes" id="UP000295344"/>
    </source>
</evidence>
<reference evidence="2 3" key="1">
    <citation type="submission" date="2019-03" db="EMBL/GenBank/DDBJ databases">
        <title>Genomic Encyclopedia of Archaeal and Bacterial Type Strains, Phase II (KMG-II): from individual species to whole genera.</title>
        <authorList>
            <person name="Goeker M."/>
        </authorList>
    </citation>
    <scope>NUCLEOTIDE SEQUENCE [LARGE SCALE GENOMIC DNA]</scope>
    <source>
        <strain evidence="2 3">DSM 24782</strain>
    </source>
</reference>
<feature type="transmembrane region" description="Helical" evidence="1">
    <location>
        <begin position="38"/>
        <end position="65"/>
    </location>
</feature>
<organism evidence="2 3">
    <name type="scientific">Amnibacterium kyonggiense</name>
    <dbReference type="NCBI Taxonomy" id="595671"/>
    <lineage>
        <taxon>Bacteria</taxon>
        <taxon>Bacillati</taxon>
        <taxon>Actinomycetota</taxon>
        <taxon>Actinomycetes</taxon>
        <taxon>Micrococcales</taxon>
        <taxon>Microbacteriaceae</taxon>
        <taxon>Amnibacterium</taxon>
    </lineage>
</organism>
<keyword evidence="3" id="KW-1185">Reference proteome</keyword>
<keyword evidence="1" id="KW-0472">Membrane</keyword>
<name>A0A4R7FP42_9MICO</name>
<dbReference type="Proteomes" id="UP000295344">
    <property type="component" value="Unassembled WGS sequence"/>
</dbReference>
<keyword evidence="1" id="KW-0812">Transmembrane</keyword>
<gene>
    <name evidence="2" type="ORF">CLV52_0026</name>
</gene>
<protein>
    <submittedName>
        <fullName evidence="2">Uncharacterized protein</fullName>
    </submittedName>
</protein>
<sequence>MALLGVLLGLLLSGCAQQPTIAANIALQFPADGVALALYVYGPLLVALAATVVGAVDIVVFIVTVRRLYRGEPSSRALLLVGLIATAVLTLGAALVLGYTVASFAGLLGPVLG</sequence>
<accession>A0A4R7FP42</accession>
<evidence type="ECO:0000313" key="2">
    <source>
        <dbReference type="EMBL" id="TDS79497.1"/>
    </source>
</evidence>
<comment type="caution">
    <text evidence="2">The sequence shown here is derived from an EMBL/GenBank/DDBJ whole genome shotgun (WGS) entry which is preliminary data.</text>
</comment>